<dbReference type="KEGG" id="nva:G3M78_10560"/>
<dbReference type="InterPro" id="IPR018490">
    <property type="entry name" value="cNMP-bd_dom_sf"/>
</dbReference>
<dbReference type="GO" id="GO:0005829">
    <property type="term" value="C:cytosol"/>
    <property type="evidence" value="ECO:0007669"/>
    <property type="project" value="TreeGrafter"/>
</dbReference>
<dbReference type="Gene3D" id="2.60.120.10">
    <property type="entry name" value="Jelly Rolls"/>
    <property type="match status" value="1"/>
</dbReference>
<dbReference type="InterPro" id="IPR050503">
    <property type="entry name" value="cAMP-dep_PK_reg_su-like"/>
</dbReference>
<accession>A0A7T0C3D1</accession>
<protein>
    <submittedName>
        <fullName evidence="2">Cyclic nucleotide-binding domain-containing protein</fullName>
    </submittedName>
</protein>
<dbReference type="AlphaFoldDB" id="A0A7T0C3D1"/>
<dbReference type="PROSITE" id="PS50042">
    <property type="entry name" value="CNMP_BINDING_3"/>
    <property type="match status" value="1"/>
</dbReference>
<dbReference type="PANTHER" id="PTHR11635:SF152">
    <property type="entry name" value="CAMP-DEPENDENT PROTEIN KINASE TYPE I REGULATORY SUBUNIT-RELATED"/>
    <property type="match status" value="1"/>
</dbReference>
<dbReference type="GO" id="GO:0004862">
    <property type="term" value="F:cAMP-dependent protein kinase inhibitor activity"/>
    <property type="evidence" value="ECO:0007669"/>
    <property type="project" value="TreeGrafter"/>
</dbReference>
<evidence type="ECO:0000313" key="3">
    <source>
        <dbReference type="Proteomes" id="UP000594464"/>
    </source>
</evidence>
<dbReference type="PANTHER" id="PTHR11635">
    <property type="entry name" value="CAMP-DEPENDENT PROTEIN KINASE REGULATORY CHAIN"/>
    <property type="match status" value="1"/>
</dbReference>
<dbReference type="CDD" id="cd00038">
    <property type="entry name" value="CAP_ED"/>
    <property type="match status" value="1"/>
</dbReference>
<evidence type="ECO:0000313" key="2">
    <source>
        <dbReference type="EMBL" id="QPJ65807.1"/>
    </source>
</evidence>
<dbReference type="SMART" id="SM00100">
    <property type="entry name" value="cNMP"/>
    <property type="match status" value="1"/>
</dbReference>
<reference evidence="3" key="1">
    <citation type="submission" date="2020-02" db="EMBL/GenBank/DDBJ databases">
        <title>Genomic and physiological characterization of two novel Nitrospinaceae genera.</title>
        <authorList>
            <person name="Mueller A.J."/>
            <person name="Jung M.-Y."/>
            <person name="Strachan C.R."/>
            <person name="Herbold C.W."/>
            <person name="Kirkegaard R.H."/>
            <person name="Daims H."/>
        </authorList>
    </citation>
    <scope>NUCLEOTIDE SEQUENCE [LARGE SCALE GENOMIC DNA]</scope>
</reference>
<dbReference type="GO" id="GO:0030552">
    <property type="term" value="F:cAMP binding"/>
    <property type="evidence" value="ECO:0007669"/>
    <property type="project" value="TreeGrafter"/>
</dbReference>
<organism evidence="2 3">
    <name type="scientific">Candidatus Nitrohelix vancouverensis</name>
    <dbReference type="NCBI Taxonomy" id="2705534"/>
    <lineage>
        <taxon>Bacteria</taxon>
        <taxon>Pseudomonadati</taxon>
        <taxon>Nitrospinota/Tectimicrobiota group</taxon>
        <taxon>Nitrospinota</taxon>
        <taxon>Nitrospinia</taxon>
        <taxon>Nitrospinales</taxon>
        <taxon>Nitrospinaceae</taxon>
        <taxon>Candidatus Nitrohelix</taxon>
    </lineage>
</organism>
<gene>
    <name evidence="2" type="ORF">G3M78_10560</name>
</gene>
<name>A0A7T0C3D1_9BACT</name>
<dbReference type="EMBL" id="CP048620">
    <property type="protein sequence ID" value="QPJ65807.1"/>
    <property type="molecule type" value="Genomic_DNA"/>
</dbReference>
<dbReference type="GO" id="GO:0034236">
    <property type="term" value="F:protein kinase A catalytic subunit binding"/>
    <property type="evidence" value="ECO:0007669"/>
    <property type="project" value="TreeGrafter"/>
</dbReference>
<dbReference type="InterPro" id="IPR000595">
    <property type="entry name" value="cNMP-bd_dom"/>
</dbReference>
<sequence>MSGTEILKWMDESSFFDAFTIDEKVQLLEHSLEFFRYRKGDKVIKKGHADQSVYLILRGSVNVESFQNRRDFVIATLKEGSLFGELSLLREGTRLFNVIARDSVVVMKVDVKRYEAMPHNLQLKFNDKFLEIMLERFEEMNETYAELLDSRRKEEG</sequence>
<dbReference type="Proteomes" id="UP000594464">
    <property type="component" value="Chromosome"/>
</dbReference>
<evidence type="ECO:0000259" key="1">
    <source>
        <dbReference type="PROSITE" id="PS50042"/>
    </source>
</evidence>
<dbReference type="InterPro" id="IPR014710">
    <property type="entry name" value="RmlC-like_jellyroll"/>
</dbReference>
<feature type="domain" description="Cyclic nucleotide-binding" evidence="1">
    <location>
        <begin position="15"/>
        <end position="117"/>
    </location>
</feature>
<dbReference type="Pfam" id="PF00027">
    <property type="entry name" value="cNMP_binding"/>
    <property type="match status" value="1"/>
</dbReference>
<proteinExistence type="predicted"/>
<dbReference type="GO" id="GO:0005952">
    <property type="term" value="C:cAMP-dependent protein kinase complex"/>
    <property type="evidence" value="ECO:0007669"/>
    <property type="project" value="InterPro"/>
</dbReference>
<dbReference type="SUPFAM" id="SSF51206">
    <property type="entry name" value="cAMP-binding domain-like"/>
    <property type="match status" value="1"/>
</dbReference>